<dbReference type="Gene3D" id="1.10.630.10">
    <property type="entry name" value="Cytochrome P450"/>
    <property type="match status" value="1"/>
</dbReference>
<evidence type="ECO:0000256" key="10">
    <source>
        <dbReference type="SAM" id="Phobius"/>
    </source>
</evidence>
<dbReference type="GO" id="GO:0044283">
    <property type="term" value="P:small molecule biosynthetic process"/>
    <property type="evidence" value="ECO:0007669"/>
    <property type="project" value="UniProtKB-ARBA"/>
</dbReference>
<gene>
    <name evidence="11" type="ORF">CFD26_102549</name>
</gene>
<evidence type="ECO:0000256" key="3">
    <source>
        <dbReference type="ARBA" id="ARBA00022617"/>
    </source>
</evidence>
<dbReference type="Pfam" id="PF00067">
    <property type="entry name" value="p450"/>
    <property type="match status" value="1"/>
</dbReference>
<name>A0A397HPI7_9EURO</name>
<evidence type="ECO:0000256" key="7">
    <source>
        <dbReference type="ARBA" id="ARBA00023033"/>
    </source>
</evidence>
<feature type="transmembrane region" description="Helical" evidence="10">
    <location>
        <begin position="139"/>
        <end position="161"/>
    </location>
</feature>
<evidence type="ECO:0000256" key="2">
    <source>
        <dbReference type="ARBA" id="ARBA00010617"/>
    </source>
</evidence>
<dbReference type="PANTHER" id="PTHR24305">
    <property type="entry name" value="CYTOCHROME P450"/>
    <property type="match status" value="1"/>
</dbReference>
<evidence type="ECO:0000256" key="4">
    <source>
        <dbReference type="ARBA" id="ARBA00022723"/>
    </source>
</evidence>
<dbReference type="GO" id="GO:0016705">
    <property type="term" value="F:oxidoreductase activity, acting on paired donors, with incorporation or reduction of molecular oxygen"/>
    <property type="evidence" value="ECO:0007669"/>
    <property type="project" value="InterPro"/>
</dbReference>
<evidence type="ECO:0008006" key="13">
    <source>
        <dbReference type="Google" id="ProtNLM"/>
    </source>
</evidence>
<evidence type="ECO:0000256" key="1">
    <source>
        <dbReference type="ARBA" id="ARBA00001971"/>
    </source>
</evidence>
<dbReference type="STRING" id="1245748.A0A397HPI7"/>
<dbReference type="PROSITE" id="PS00086">
    <property type="entry name" value="CYTOCHROME_P450"/>
    <property type="match status" value="1"/>
</dbReference>
<evidence type="ECO:0000256" key="9">
    <source>
        <dbReference type="RuleBase" id="RU000461"/>
    </source>
</evidence>
<dbReference type="GO" id="GO:0005506">
    <property type="term" value="F:iron ion binding"/>
    <property type="evidence" value="ECO:0007669"/>
    <property type="project" value="InterPro"/>
</dbReference>
<keyword evidence="6 8" id="KW-0408">Iron</keyword>
<dbReference type="EMBL" id="NIDN02000326">
    <property type="protein sequence ID" value="RLL93375.1"/>
    <property type="molecule type" value="Genomic_DNA"/>
</dbReference>
<reference evidence="11 12" key="1">
    <citation type="submission" date="2018-08" db="EMBL/GenBank/DDBJ databases">
        <title>Draft genome sequences of two Aspergillus turcosus clinical strains isolated from bronchoalveolar lavage fluid: one azole-susceptible and the other azole-resistant.</title>
        <authorList>
            <person name="Parent-Michaud M."/>
            <person name="Dufresne P.J."/>
            <person name="Fournier E."/>
            <person name="Martineau C."/>
            <person name="Moreira S."/>
            <person name="Perkins V."/>
            <person name="De Repentigny L."/>
            <person name="Dufresne S.F."/>
        </authorList>
    </citation>
    <scope>NUCLEOTIDE SEQUENCE [LARGE SCALE GENOMIC DNA]</scope>
    <source>
        <strain evidence="11">HMR AF 1038</strain>
    </source>
</reference>
<keyword evidence="3 8" id="KW-0349">Heme</keyword>
<keyword evidence="10" id="KW-1133">Transmembrane helix</keyword>
<feature type="binding site" description="axial binding residue" evidence="8">
    <location>
        <position position="589"/>
    </location>
    <ligand>
        <name>heme</name>
        <dbReference type="ChEBI" id="CHEBI:30413"/>
    </ligand>
    <ligandPart>
        <name>Fe</name>
        <dbReference type="ChEBI" id="CHEBI:18248"/>
    </ligandPart>
</feature>
<dbReference type="PRINTS" id="PR00463">
    <property type="entry name" value="EP450I"/>
</dbReference>
<keyword evidence="10" id="KW-0812">Transmembrane</keyword>
<evidence type="ECO:0000256" key="6">
    <source>
        <dbReference type="ARBA" id="ARBA00023004"/>
    </source>
</evidence>
<keyword evidence="5 9" id="KW-0560">Oxidoreductase</keyword>
<feature type="transmembrane region" description="Helical" evidence="10">
    <location>
        <begin position="88"/>
        <end position="107"/>
    </location>
</feature>
<dbReference type="AlphaFoldDB" id="A0A397HPI7"/>
<protein>
    <recommendedName>
        <fullName evidence="13">Cytochrome P450 monooxygenase</fullName>
    </recommendedName>
</protein>
<comment type="cofactor">
    <cofactor evidence="1 8">
        <name>heme</name>
        <dbReference type="ChEBI" id="CHEBI:30413"/>
    </cofactor>
</comment>
<dbReference type="CDD" id="cd11062">
    <property type="entry name" value="CYP58-like"/>
    <property type="match status" value="1"/>
</dbReference>
<dbReference type="InterPro" id="IPR017972">
    <property type="entry name" value="Cyt_P450_CS"/>
</dbReference>
<keyword evidence="12" id="KW-1185">Reference proteome</keyword>
<evidence type="ECO:0000313" key="12">
    <source>
        <dbReference type="Proteomes" id="UP000215289"/>
    </source>
</evidence>
<comment type="caution">
    <text evidence="11">The sequence shown here is derived from an EMBL/GenBank/DDBJ whole genome shotgun (WGS) entry which is preliminary data.</text>
</comment>
<dbReference type="PRINTS" id="PR00385">
    <property type="entry name" value="P450"/>
</dbReference>
<proteinExistence type="inferred from homology"/>
<dbReference type="OrthoDB" id="3945418at2759"/>
<evidence type="ECO:0000256" key="8">
    <source>
        <dbReference type="PIRSR" id="PIRSR602401-1"/>
    </source>
</evidence>
<sequence>MESAAMGLYLDGVFASGNLPNGPRNRNRQGQTMKWASSRRWDGEWPYWAIHRTTSASESDWTITERSAIRERRRGQYSRPYKSGKEKTIVLSVCSLLCVVIQLIPMFQTTRSLAMIDLSRMEAFMSGLPRMETYLPREAGLRAAVAVAGLGAFYVLSLVVYRLAFSPLARFPGPKIAAVTGWYELYYDVVKKGKYLYEIEKMHDKYGPIVRINPYELSIRDPDYYDELYVSGSVRPTDRYEGFVDGVVDFEGSHLATIEHDLHRKRRKPLDPYFSRAGVTKLEPMVAELCEKLIIERFGSFRGTGKVVRLDHAFTAFSGDVINRLCIDDPPNLVDDPEFSPAWFNLFHSGIVSLPLFMGLPWLIHLIRLVPESILARLDSRSQTFNKFKVMCDEHLLVAKREKAASGYKDSTLSGGRLTLFRHIVNSDLPPSELTDERLSKEAQVLIGSGTITTAGTMGFLVYYIASNPAIKKRLQEELKPVMADYPRTKPTWAQLEKVVYLQALIKEALRLSYGTMHRRPRVSPKQPLQFKEWVIPAGVPVGMSAYFAHRDARIFPRPMEFIPERWLGNVTPEMNRNFIPFSKGSRHCLGMNLAYCEINYIIAALFRPGGAEFELYETDETDVIPVHDLIVPLPRIESKGVRVIFH</sequence>
<dbReference type="InterPro" id="IPR001128">
    <property type="entry name" value="Cyt_P450"/>
</dbReference>
<keyword evidence="7 9" id="KW-0503">Monooxygenase</keyword>
<dbReference type="SUPFAM" id="SSF48264">
    <property type="entry name" value="Cytochrome P450"/>
    <property type="match status" value="1"/>
</dbReference>
<dbReference type="PANTHER" id="PTHR24305:SF157">
    <property type="entry name" value="N-ACETYLTRYPTOPHAN 6-HYDROXYLASE IVOC-RELATED"/>
    <property type="match status" value="1"/>
</dbReference>
<dbReference type="GO" id="GO:0020037">
    <property type="term" value="F:heme binding"/>
    <property type="evidence" value="ECO:0007669"/>
    <property type="project" value="InterPro"/>
</dbReference>
<accession>A0A397HPI7</accession>
<dbReference type="InterPro" id="IPR036396">
    <property type="entry name" value="Cyt_P450_sf"/>
</dbReference>
<keyword evidence="10" id="KW-0472">Membrane</keyword>
<comment type="similarity">
    <text evidence="2 9">Belongs to the cytochrome P450 family.</text>
</comment>
<dbReference type="InterPro" id="IPR050121">
    <property type="entry name" value="Cytochrome_P450_monoxygenase"/>
</dbReference>
<evidence type="ECO:0000313" key="11">
    <source>
        <dbReference type="EMBL" id="RLL93375.1"/>
    </source>
</evidence>
<dbReference type="Proteomes" id="UP000215289">
    <property type="component" value="Unassembled WGS sequence"/>
</dbReference>
<evidence type="ECO:0000256" key="5">
    <source>
        <dbReference type="ARBA" id="ARBA00023002"/>
    </source>
</evidence>
<keyword evidence="4 8" id="KW-0479">Metal-binding</keyword>
<dbReference type="GO" id="GO:0004497">
    <property type="term" value="F:monooxygenase activity"/>
    <property type="evidence" value="ECO:0007669"/>
    <property type="project" value="UniProtKB-KW"/>
</dbReference>
<dbReference type="InterPro" id="IPR002401">
    <property type="entry name" value="Cyt_P450_E_grp-I"/>
</dbReference>
<feature type="transmembrane region" description="Helical" evidence="10">
    <location>
        <begin position="445"/>
        <end position="466"/>
    </location>
</feature>
<organism evidence="11 12">
    <name type="scientific">Aspergillus turcosus</name>
    <dbReference type="NCBI Taxonomy" id="1245748"/>
    <lineage>
        <taxon>Eukaryota</taxon>
        <taxon>Fungi</taxon>
        <taxon>Dikarya</taxon>
        <taxon>Ascomycota</taxon>
        <taxon>Pezizomycotina</taxon>
        <taxon>Eurotiomycetes</taxon>
        <taxon>Eurotiomycetidae</taxon>
        <taxon>Eurotiales</taxon>
        <taxon>Aspergillaceae</taxon>
        <taxon>Aspergillus</taxon>
        <taxon>Aspergillus subgen. Fumigati</taxon>
    </lineage>
</organism>